<name>A0A067Q8V6_9AGAM</name>
<feature type="compositionally biased region" description="Low complexity" evidence="1">
    <location>
        <begin position="1"/>
        <end position="10"/>
    </location>
</feature>
<accession>A0A067Q8V6</accession>
<feature type="transmembrane region" description="Helical" evidence="2">
    <location>
        <begin position="417"/>
        <end position="434"/>
    </location>
</feature>
<feature type="transmembrane region" description="Helical" evidence="2">
    <location>
        <begin position="298"/>
        <end position="313"/>
    </location>
</feature>
<dbReference type="STRING" id="933084.A0A067Q8V6"/>
<feature type="compositionally biased region" description="Polar residues" evidence="1">
    <location>
        <begin position="16"/>
        <end position="26"/>
    </location>
</feature>
<dbReference type="HOGENOM" id="CLU_011125_2_0_1"/>
<evidence type="ECO:0000259" key="3">
    <source>
        <dbReference type="PROSITE" id="PS50820"/>
    </source>
</evidence>
<feature type="transmembrane region" description="Helical" evidence="2">
    <location>
        <begin position="122"/>
        <end position="142"/>
    </location>
</feature>
<dbReference type="PANTHER" id="PTHR31331:SF1">
    <property type="entry name" value="CYSTEINE RICH SECRETORY PROTEIN LCCL DOMAIN CONTAINING 2"/>
    <property type="match status" value="1"/>
</dbReference>
<feature type="transmembrane region" description="Helical" evidence="2">
    <location>
        <begin position="347"/>
        <end position="367"/>
    </location>
</feature>
<feature type="region of interest" description="Disordered" evidence="1">
    <location>
        <begin position="1"/>
        <end position="26"/>
    </location>
</feature>
<dbReference type="SUPFAM" id="SSF69848">
    <property type="entry name" value="LCCL domain"/>
    <property type="match status" value="1"/>
</dbReference>
<evidence type="ECO:0000313" key="5">
    <source>
        <dbReference type="Proteomes" id="UP000027265"/>
    </source>
</evidence>
<dbReference type="InterPro" id="IPR004043">
    <property type="entry name" value="LCCL"/>
</dbReference>
<feature type="transmembrane region" description="Helical" evidence="2">
    <location>
        <begin position="446"/>
        <end position="467"/>
    </location>
</feature>
<evidence type="ECO:0000256" key="2">
    <source>
        <dbReference type="SAM" id="Phobius"/>
    </source>
</evidence>
<dbReference type="InterPro" id="IPR036609">
    <property type="entry name" value="LCCL_sf"/>
</dbReference>
<dbReference type="EMBL" id="KL197710">
    <property type="protein sequence ID" value="KDQ63414.1"/>
    <property type="molecule type" value="Genomic_DNA"/>
</dbReference>
<evidence type="ECO:0000313" key="4">
    <source>
        <dbReference type="EMBL" id="KDQ63414.1"/>
    </source>
</evidence>
<protein>
    <recommendedName>
        <fullName evidence="3">LCCL domain-containing protein</fullName>
    </recommendedName>
</protein>
<dbReference type="InParanoid" id="A0A067Q8V6"/>
<gene>
    <name evidence="4" type="ORF">JAAARDRAFT_29445</name>
</gene>
<feature type="transmembrane region" description="Helical" evidence="2">
    <location>
        <begin position="499"/>
        <end position="517"/>
    </location>
</feature>
<dbReference type="OrthoDB" id="441660at2759"/>
<dbReference type="Proteomes" id="UP000027265">
    <property type="component" value="Unassembled WGS sequence"/>
</dbReference>
<dbReference type="AlphaFoldDB" id="A0A067Q8V6"/>
<feature type="transmembrane region" description="Helical" evidence="2">
    <location>
        <begin position="318"/>
        <end position="335"/>
    </location>
</feature>
<feature type="transmembrane region" description="Helical" evidence="2">
    <location>
        <begin position="379"/>
        <end position="397"/>
    </location>
</feature>
<sequence>MDIGASSSSSHRTHATESFYSQPMKSRSFNQDETFEIEAPDSLLPQLTPTRLAWYIRIDRTLASSFPGFHTRAERIVNYLRGPRPKIDLEDPTPFLNINLNKGPLKISLPLESTLIRATRPLTSPFLLCILVVGYIIAFAFFSRAQSFLIPADSFIDCTSTYWLANGQCGLNGTACGPFDLTSFDFRCPAQCSDVVLQNPRTVGDEQVDFVPLLVGGGDGNKTYRGDSFICAAAVQAGYISDSKGGCASVQLLGNFTDFVATTANGLTSIGFPSIFPVSFNFAPTTTLSYCSDLRNEALAFNVIITCLLFLVFRPKSIVLFWFLVCIGFWHITLFSQPQATPPPLDVAFGIFLPALFVCYAFWRLAFRFVMPAFEKAPIEAMVWYIGPFWVGVLTNLTTGKIPIDRLLPSDIGQQRGGIAALIVIVIVLFLVVVNQLRVIRKTGWLPWYAGWYILGGLVAMVLALLPSLQFRLHHYIFAIALIPGTAFPTRLSAIYQGFLLGTFLNGVAAFGFASILQTAADLQRDAPLGTDLPSFLTNSTTFNGSIPLPNQTIFWQSLPSGESWDGFALLIDDVERYAGTALNYSLNGLMTGVPHFFRLAFTSQGTPGDFTMAATLWPNGTWSDPLPGPS</sequence>
<dbReference type="Gene3D" id="2.170.130.20">
    <property type="entry name" value="LCCL-like domain"/>
    <property type="match status" value="1"/>
</dbReference>
<keyword evidence="5" id="KW-1185">Reference proteome</keyword>
<feature type="domain" description="LCCL" evidence="3">
    <location>
        <begin position="220"/>
        <end position="270"/>
    </location>
</feature>
<keyword evidence="2" id="KW-0812">Transmembrane</keyword>
<organism evidence="4 5">
    <name type="scientific">Jaapia argillacea MUCL 33604</name>
    <dbReference type="NCBI Taxonomy" id="933084"/>
    <lineage>
        <taxon>Eukaryota</taxon>
        <taxon>Fungi</taxon>
        <taxon>Dikarya</taxon>
        <taxon>Basidiomycota</taxon>
        <taxon>Agaricomycotina</taxon>
        <taxon>Agaricomycetes</taxon>
        <taxon>Agaricomycetidae</taxon>
        <taxon>Jaapiales</taxon>
        <taxon>Jaapiaceae</taxon>
        <taxon>Jaapia</taxon>
    </lineage>
</organism>
<keyword evidence="2" id="KW-0472">Membrane</keyword>
<dbReference type="Pfam" id="PF03815">
    <property type="entry name" value="LCCL"/>
    <property type="match status" value="1"/>
</dbReference>
<dbReference type="InterPro" id="IPR051957">
    <property type="entry name" value="CRISP-LCCL_domain"/>
</dbReference>
<proteinExistence type="predicted"/>
<keyword evidence="2" id="KW-1133">Transmembrane helix</keyword>
<dbReference type="PANTHER" id="PTHR31331">
    <property type="entry name" value="LCCL DOMAIN PROTEIN (AFU_ORTHOLOGUE AFUA_5G08630)"/>
    <property type="match status" value="1"/>
</dbReference>
<reference evidence="5" key="1">
    <citation type="journal article" date="2014" name="Proc. Natl. Acad. Sci. U.S.A.">
        <title>Extensive sampling of basidiomycete genomes demonstrates inadequacy of the white-rot/brown-rot paradigm for wood decay fungi.</title>
        <authorList>
            <person name="Riley R."/>
            <person name="Salamov A.A."/>
            <person name="Brown D.W."/>
            <person name="Nagy L.G."/>
            <person name="Floudas D."/>
            <person name="Held B.W."/>
            <person name="Levasseur A."/>
            <person name="Lombard V."/>
            <person name="Morin E."/>
            <person name="Otillar R."/>
            <person name="Lindquist E.A."/>
            <person name="Sun H."/>
            <person name="LaButti K.M."/>
            <person name="Schmutz J."/>
            <person name="Jabbour D."/>
            <person name="Luo H."/>
            <person name="Baker S.E."/>
            <person name="Pisabarro A.G."/>
            <person name="Walton J.D."/>
            <person name="Blanchette R.A."/>
            <person name="Henrissat B."/>
            <person name="Martin F."/>
            <person name="Cullen D."/>
            <person name="Hibbett D.S."/>
            <person name="Grigoriev I.V."/>
        </authorList>
    </citation>
    <scope>NUCLEOTIDE SEQUENCE [LARGE SCALE GENOMIC DNA]</scope>
    <source>
        <strain evidence="5">MUCL 33604</strain>
    </source>
</reference>
<dbReference type="PROSITE" id="PS50820">
    <property type="entry name" value="LCCL"/>
    <property type="match status" value="1"/>
</dbReference>
<evidence type="ECO:0000256" key="1">
    <source>
        <dbReference type="SAM" id="MobiDB-lite"/>
    </source>
</evidence>